<dbReference type="EMBL" id="CP012333">
    <property type="protein sequence ID" value="AKV04733.1"/>
    <property type="molecule type" value="Genomic_DNA"/>
</dbReference>
<evidence type="ECO:0000313" key="3">
    <source>
        <dbReference type="Proteomes" id="UP000064967"/>
    </source>
</evidence>
<name>A0A0K1QG97_9BACT</name>
<dbReference type="RefSeq" id="WP_146655304.1">
    <property type="nucleotide sequence ID" value="NZ_CP012333.1"/>
</dbReference>
<reference evidence="2 3" key="1">
    <citation type="submission" date="2015-08" db="EMBL/GenBank/DDBJ databases">
        <authorList>
            <person name="Babu N.S."/>
            <person name="Beckwith C.J."/>
            <person name="Beseler K.G."/>
            <person name="Brison A."/>
            <person name="Carone J.V."/>
            <person name="Caskin T.P."/>
            <person name="Diamond M."/>
            <person name="Durham M.E."/>
            <person name="Foxe J.M."/>
            <person name="Go M."/>
            <person name="Henderson B.A."/>
            <person name="Jones I.B."/>
            <person name="McGettigan J.A."/>
            <person name="Micheletti S.J."/>
            <person name="Nasrallah M.E."/>
            <person name="Ortiz D."/>
            <person name="Piller C.R."/>
            <person name="Privatt S.R."/>
            <person name="Schneider S.L."/>
            <person name="Sharp S."/>
            <person name="Smith T.C."/>
            <person name="Stanton J.D."/>
            <person name="Ullery H.E."/>
            <person name="Wilson R.J."/>
            <person name="Serrano M.G."/>
            <person name="Buck G."/>
            <person name="Lee V."/>
            <person name="Wang Y."/>
            <person name="Carvalho R."/>
            <person name="Voegtly L."/>
            <person name="Shi R."/>
            <person name="Duckworth R."/>
            <person name="Johnson A."/>
            <person name="Loviza R."/>
            <person name="Walstead R."/>
            <person name="Shah Z."/>
            <person name="Kiflezghi M."/>
            <person name="Wade K."/>
            <person name="Ball S.L."/>
            <person name="Bradley K.W."/>
            <person name="Asai D.J."/>
            <person name="Bowman C.A."/>
            <person name="Russell D.A."/>
            <person name="Pope W.H."/>
            <person name="Jacobs-Sera D."/>
            <person name="Hendrix R.W."/>
            <person name="Hatfull G.F."/>
        </authorList>
    </citation>
    <scope>NUCLEOTIDE SEQUENCE [LARGE SCALE GENOMIC DNA]</scope>
    <source>
        <strain evidence="2 3">DSM 27648</strain>
    </source>
</reference>
<accession>A0A0K1QG97</accession>
<evidence type="ECO:0000313" key="2">
    <source>
        <dbReference type="EMBL" id="AKV04733.1"/>
    </source>
</evidence>
<dbReference type="AlphaFoldDB" id="A0A0K1QG97"/>
<dbReference type="KEGG" id="llu:AKJ09_11396"/>
<organism evidence="2 3">
    <name type="scientific">Labilithrix luteola</name>
    <dbReference type="NCBI Taxonomy" id="1391654"/>
    <lineage>
        <taxon>Bacteria</taxon>
        <taxon>Pseudomonadati</taxon>
        <taxon>Myxococcota</taxon>
        <taxon>Polyangia</taxon>
        <taxon>Polyangiales</taxon>
        <taxon>Labilitrichaceae</taxon>
        <taxon>Labilithrix</taxon>
    </lineage>
</organism>
<evidence type="ECO:0000256" key="1">
    <source>
        <dbReference type="SAM" id="MobiDB-lite"/>
    </source>
</evidence>
<feature type="region of interest" description="Disordered" evidence="1">
    <location>
        <begin position="156"/>
        <end position="175"/>
    </location>
</feature>
<protein>
    <submittedName>
        <fullName evidence="2">Uncharacterized protein</fullName>
    </submittedName>
</protein>
<keyword evidence="3" id="KW-1185">Reference proteome</keyword>
<dbReference type="Proteomes" id="UP000064967">
    <property type="component" value="Chromosome"/>
</dbReference>
<sequence>MRDIVRQSFIAFSRPLEGPEAFADLVAPALSPEHLERLVLAKLDDLEILLAERFGNWASWPADAQLAMLSLTWVAGDGFGSPRFELACRSLAFDAVANECRIPDDRVSIERRNAANRTLFRNAGHVVRARLDPSVLYYPRDMRALSDRAITEPEFPAQKVPSSSAVKVAPPLDDE</sequence>
<proteinExistence type="predicted"/>
<gene>
    <name evidence="2" type="ORF">AKJ09_11396</name>
</gene>